<evidence type="ECO:0000313" key="3">
    <source>
        <dbReference type="Proteomes" id="UP001372338"/>
    </source>
</evidence>
<feature type="transmembrane region" description="Helical" evidence="1">
    <location>
        <begin position="6"/>
        <end position="28"/>
    </location>
</feature>
<dbReference type="Proteomes" id="UP001372338">
    <property type="component" value="Unassembled WGS sequence"/>
</dbReference>
<evidence type="ECO:0000256" key="1">
    <source>
        <dbReference type="SAM" id="Phobius"/>
    </source>
</evidence>
<evidence type="ECO:0000313" key="2">
    <source>
        <dbReference type="EMBL" id="KAK7251527.1"/>
    </source>
</evidence>
<accession>A0AAN9HTQ1</accession>
<keyword evidence="3" id="KW-1185">Reference proteome</keyword>
<sequence>MLPSFSFSLLIFYSLFNCSLLPCASLLLRRHRSLSSLSLFDAATHCRPPCWSLLALDSGGHLHRCWLLRRSRPLFPLSLVTAATHRFIGYRRPSCRSLLSVSVSWLNFNPLLCCLDYFTYFKF</sequence>
<proteinExistence type="predicted"/>
<comment type="caution">
    <text evidence="2">The sequence shown here is derived from an EMBL/GenBank/DDBJ whole genome shotgun (WGS) entry which is preliminary data.</text>
</comment>
<dbReference type="AlphaFoldDB" id="A0AAN9HTQ1"/>
<organism evidence="2 3">
    <name type="scientific">Crotalaria pallida</name>
    <name type="common">Smooth rattlebox</name>
    <name type="synonym">Crotalaria striata</name>
    <dbReference type="NCBI Taxonomy" id="3830"/>
    <lineage>
        <taxon>Eukaryota</taxon>
        <taxon>Viridiplantae</taxon>
        <taxon>Streptophyta</taxon>
        <taxon>Embryophyta</taxon>
        <taxon>Tracheophyta</taxon>
        <taxon>Spermatophyta</taxon>
        <taxon>Magnoliopsida</taxon>
        <taxon>eudicotyledons</taxon>
        <taxon>Gunneridae</taxon>
        <taxon>Pentapetalae</taxon>
        <taxon>rosids</taxon>
        <taxon>fabids</taxon>
        <taxon>Fabales</taxon>
        <taxon>Fabaceae</taxon>
        <taxon>Papilionoideae</taxon>
        <taxon>50 kb inversion clade</taxon>
        <taxon>genistoids sensu lato</taxon>
        <taxon>core genistoids</taxon>
        <taxon>Crotalarieae</taxon>
        <taxon>Crotalaria</taxon>
    </lineage>
</organism>
<name>A0AAN9HTQ1_CROPI</name>
<keyword evidence="1" id="KW-0812">Transmembrane</keyword>
<keyword evidence="1" id="KW-1133">Transmembrane helix</keyword>
<keyword evidence="1" id="KW-0472">Membrane</keyword>
<protein>
    <submittedName>
        <fullName evidence="2">Uncharacterized protein</fullName>
    </submittedName>
</protein>
<dbReference type="EMBL" id="JAYWIO010000007">
    <property type="protein sequence ID" value="KAK7251527.1"/>
    <property type="molecule type" value="Genomic_DNA"/>
</dbReference>
<reference evidence="2 3" key="1">
    <citation type="submission" date="2024-01" db="EMBL/GenBank/DDBJ databases">
        <title>The genomes of 5 underutilized Papilionoideae crops provide insights into root nodulation and disease resistanc.</title>
        <authorList>
            <person name="Yuan L."/>
        </authorList>
    </citation>
    <scope>NUCLEOTIDE SEQUENCE [LARGE SCALE GENOMIC DNA]</scope>
    <source>
        <strain evidence="2">ZHUSHIDOU_FW_LH</strain>
        <tissue evidence="2">Leaf</tissue>
    </source>
</reference>
<gene>
    <name evidence="2" type="ORF">RIF29_34806</name>
</gene>